<proteinExistence type="predicted"/>
<reference evidence="3 4" key="1">
    <citation type="submission" date="2021-03" db="EMBL/GenBank/DDBJ databases">
        <title>Succinivibrio sp. nov. isolated from feces of cow.</title>
        <authorList>
            <person name="Choi J.-Y."/>
        </authorList>
    </citation>
    <scope>NUCLEOTIDE SEQUENCE [LARGE SCALE GENOMIC DNA]</scope>
    <source>
        <strain evidence="3 4">AGMB01872</strain>
    </source>
</reference>
<dbReference type="Proteomes" id="UP000731465">
    <property type="component" value="Unassembled WGS sequence"/>
</dbReference>
<name>A0ABS7DGJ5_9GAMM</name>
<dbReference type="RefSeq" id="WP_219937653.1">
    <property type="nucleotide sequence ID" value="NZ_JAGFNY010000017.1"/>
</dbReference>
<evidence type="ECO:0000259" key="2">
    <source>
        <dbReference type="Pfam" id="PF24604"/>
    </source>
</evidence>
<dbReference type="Pfam" id="PF24604">
    <property type="entry name" value="B-barrel_PelB_C"/>
    <property type="match status" value="1"/>
</dbReference>
<accession>A0ABS7DGJ5</accession>
<feature type="domain" description="PelB C-terminal" evidence="2">
    <location>
        <begin position="916"/>
        <end position="1174"/>
    </location>
</feature>
<keyword evidence="1" id="KW-1133">Transmembrane helix</keyword>
<evidence type="ECO:0000256" key="1">
    <source>
        <dbReference type="SAM" id="Phobius"/>
    </source>
</evidence>
<dbReference type="Gene3D" id="1.25.40.10">
    <property type="entry name" value="Tetratricopeptide repeat domain"/>
    <property type="match status" value="2"/>
</dbReference>
<dbReference type="EMBL" id="JAGFNY010000017">
    <property type="protein sequence ID" value="MBW7570430.1"/>
    <property type="molecule type" value="Genomic_DNA"/>
</dbReference>
<dbReference type="InterPro" id="IPR011990">
    <property type="entry name" value="TPR-like_helical_dom_sf"/>
</dbReference>
<evidence type="ECO:0000313" key="3">
    <source>
        <dbReference type="EMBL" id="MBW7570430.1"/>
    </source>
</evidence>
<gene>
    <name evidence="3" type="ORF">J5V48_05915</name>
</gene>
<organism evidence="3 4">
    <name type="scientific">Succinivibrio faecicola</name>
    <dbReference type="NCBI Taxonomy" id="2820300"/>
    <lineage>
        <taxon>Bacteria</taxon>
        <taxon>Pseudomonadati</taxon>
        <taxon>Pseudomonadota</taxon>
        <taxon>Gammaproteobacteria</taxon>
        <taxon>Aeromonadales</taxon>
        <taxon>Succinivibrionaceae</taxon>
        <taxon>Succinivibrio</taxon>
    </lineage>
</organism>
<sequence length="1186" mass="134140">MYTNKKSSKNHIHLLSKTTIALLVTATAAAVYFLTPTSTSLEEKIAKAQSPEVSLAYLNELEKVHPNDPMLPYLRAKIYYDKGNYNEVMELLAPQIKEDPKKRSADTYILYIKTKIALAGSINNQSEEATLNEVRAEIKAFHVKDLNDEQLRELSDIALSMGMPDTAYEYLYKVKRIDSKTRKRLYNLALQAGNFKAATDYMYTEYMQDESLEKADELFALYLQSANASLYKEFLEKYDGTFKENPVFIKKEIETANRLGLYDDAEKLLIKLCSLERNEDNLKQLAKVMINKGNLKDAALIYDELFKNNQKKEYLDSLHEIYTWMGDIEGCQKISLQMLDYDATADDAKKGISESRALADLINISVFYDYMYEKSMIDNSDIDDFVDTQEKTYGTPKTLEKLNNLAQKNTKNAKLYSHILRLNAYLNDYENTIKSYNKLSKLRALKTNEAKYAANAFIMSGDDDSALRALINAEDWLNQADDDYLNEVASLAWSCSDRELSAKVQTMLMEKDSENVNSYYLVKSIDKISKDNADKLLKLYLKNKDEVLLYELLNYGSTEDEAFLKKTLDSIKKFDVYNSIGILPYRAALLVKEKKYSQAKVLYEKMLSINPSSIEAIDGLCNVALACNNTQEAKRLYKKYKHLFAANPQTFSLAANLADTVGLKKDALTWYKLALTTNSDNDTVTLIAIASLLDETGDSTRAYKIRKYLAKKKIQELLALDDSKLTFSSLVHSFTSPVAAKKILKAQMKQKEVPQNVASAYVSDLLNENHVLAAQYIRANKTISAMSKTDYEELLYALKTKDLKKIEYYVEKGSGIEDPLRYDGMKELGHNLDAYEFAKKRITKNSKQTDAALRSLAASDKAQQNHSLQALYTTVARWGLKKSELNYHGPYGYGEYMLSAVYQKSKTPSGFTRKSIESEKRLIASISFDKKDFSLGISADLADGAGKQRNGILVSAMYRFFERYSIEAKGGINQHSAVSHAMSVLGKDNYAGLELTMTPYGRETFIISGTTHSYKTRFNESLGSGFDIEATVISPIFLNDPFVNLYLSGVYQKNTLKDNPLYKTNVYNGPTIEITDELTGDFNYVYNTITSEAFISRRYKRLALGTNIGHGTVQVPGHSMPSLRYMIDFSTGYNFTEKKIDASVQFGAGTNVFNANDELSVKTGFQTADRQGDRAFSVSIGYYMEF</sequence>
<dbReference type="SUPFAM" id="SSF48452">
    <property type="entry name" value="TPR-like"/>
    <property type="match status" value="2"/>
</dbReference>
<feature type="transmembrane region" description="Helical" evidence="1">
    <location>
        <begin position="12"/>
        <end position="34"/>
    </location>
</feature>
<keyword evidence="4" id="KW-1185">Reference proteome</keyword>
<protein>
    <submittedName>
        <fullName evidence="3">Tetratricopeptide repeat protein</fullName>
    </submittedName>
</protein>
<dbReference type="Pfam" id="PF14559">
    <property type="entry name" value="TPR_19"/>
    <property type="match status" value="1"/>
</dbReference>
<comment type="caution">
    <text evidence="3">The sequence shown here is derived from an EMBL/GenBank/DDBJ whole genome shotgun (WGS) entry which is preliminary data.</text>
</comment>
<dbReference type="InterPro" id="IPR057306">
    <property type="entry name" value="B-barrel_PelB_C"/>
</dbReference>
<keyword evidence="1" id="KW-0472">Membrane</keyword>
<evidence type="ECO:0000313" key="4">
    <source>
        <dbReference type="Proteomes" id="UP000731465"/>
    </source>
</evidence>
<keyword evidence="1" id="KW-0812">Transmembrane</keyword>